<dbReference type="Proteomes" id="UP000198916">
    <property type="component" value="Unassembled WGS sequence"/>
</dbReference>
<name>A0A1H7S2W8_9SPHI</name>
<dbReference type="STRING" id="332977.SAMN05421740_10847"/>
<evidence type="ECO:0000313" key="2">
    <source>
        <dbReference type="Proteomes" id="UP000198916"/>
    </source>
</evidence>
<dbReference type="AlphaFoldDB" id="A0A1H7S2W8"/>
<accession>A0A1H7S2W8</accession>
<dbReference type="RefSeq" id="WP_090607419.1">
    <property type="nucleotide sequence ID" value="NZ_FNZR01000008.1"/>
</dbReference>
<sequence length="209" mass="23557">MNIDKELLEKYHLGLCSPEEQLFVEKWLADDTLDVDSALPITNRTAVQHEIWASVLPHMDTPVAPLPEKRPKIVSLVWRLGGVAALAAMLWSLWPRKADLQREMVFDNSKSVSPLWIRQANYDILLGEASSAKINIGTGKLEVAGNLLFKPKRNIEILKSGVPILLKQGETYIVLESTDAETQFIFTKSEMTFLPPAVQRRLKQQLNLS</sequence>
<organism evidence="1 2">
    <name type="scientific">Parapedobacter koreensis</name>
    <dbReference type="NCBI Taxonomy" id="332977"/>
    <lineage>
        <taxon>Bacteria</taxon>
        <taxon>Pseudomonadati</taxon>
        <taxon>Bacteroidota</taxon>
        <taxon>Sphingobacteriia</taxon>
        <taxon>Sphingobacteriales</taxon>
        <taxon>Sphingobacteriaceae</taxon>
        <taxon>Parapedobacter</taxon>
    </lineage>
</organism>
<evidence type="ECO:0000313" key="1">
    <source>
        <dbReference type="EMBL" id="SEL66833.1"/>
    </source>
</evidence>
<reference evidence="2" key="1">
    <citation type="submission" date="2016-10" db="EMBL/GenBank/DDBJ databases">
        <authorList>
            <person name="Varghese N."/>
            <person name="Submissions S."/>
        </authorList>
    </citation>
    <scope>NUCLEOTIDE SEQUENCE [LARGE SCALE GENOMIC DNA]</scope>
    <source>
        <strain evidence="2">Jip14</strain>
    </source>
</reference>
<proteinExistence type="predicted"/>
<dbReference type="OrthoDB" id="1345370at2"/>
<evidence type="ECO:0008006" key="3">
    <source>
        <dbReference type="Google" id="ProtNLM"/>
    </source>
</evidence>
<gene>
    <name evidence="1" type="ORF">SAMN05421740_10847</name>
</gene>
<dbReference type="EMBL" id="FNZR01000008">
    <property type="protein sequence ID" value="SEL66833.1"/>
    <property type="molecule type" value="Genomic_DNA"/>
</dbReference>
<keyword evidence="2" id="KW-1185">Reference proteome</keyword>
<protein>
    <recommendedName>
        <fullName evidence="3">FecR family protein</fullName>
    </recommendedName>
</protein>